<protein>
    <submittedName>
        <fullName evidence="2">Uncharacterized protein</fullName>
    </submittedName>
</protein>
<reference evidence="2 3" key="1">
    <citation type="submission" date="2019-05" db="EMBL/GenBank/DDBJ databases">
        <title>OXA-830, a novel chromosomally encoded expanded-spectrum class D beta-lactamase in Aeromonas simiae.</title>
        <authorList>
            <person name="Zhou W."/>
            <person name="Chen Q."/>
        </authorList>
    </citation>
    <scope>NUCLEOTIDE SEQUENCE [LARGE SCALE GENOMIC DNA]</scope>
    <source>
        <strain evidence="2 3">A6</strain>
    </source>
</reference>
<feature type="chain" id="PRO_5023829788" evidence="1">
    <location>
        <begin position="21"/>
        <end position="106"/>
    </location>
</feature>
<name>A0A5J6X0M9_9GAMM</name>
<keyword evidence="3" id="KW-1185">Reference proteome</keyword>
<sequence>MKRVSILVAPLLLWSVSAQADAPSEQQCQQQFAAWTLERQQQFSNRALDKIERRRAERAIDLAREQLEQGEGFCALVAQLATLDDSDPRFNARKGEIHDFSDSDAP</sequence>
<evidence type="ECO:0000256" key="1">
    <source>
        <dbReference type="SAM" id="SignalP"/>
    </source>
</evidence>
<dbReference type="RefSeq" id="WP_193001563.1">
    <property type="nucleotide sequence ID" value="NZ_CP040449.1"/>
</dbReference>
<keyword evidence="1" id="KW-0732">Signal</keyword>
<evidence type="ECO:0000313" key="2">
    <source>
        <dbReference type="EMBL" id="QFI55573.1"/>
    </source>
</evidence>
<feature type="signal peptide" evidence="1">
    <location>
        <begin position="1"/>
        <end position="20"/>
    </location>
</feature>
<dbReference type="KEGG" id="asim:FE240_13265"/>
<evidence type="ECO:0000313" key="3">
    <source>
        <dbReference type="Proteomes" id="UP000594034"/>
    </source>
</evidence>
<dbReference type="EMBL" id="CP040449">
    <property type="protein sequence ID" value="QFI55573.1"/>
    <property type="molecule type" value="Genomic_DNA"/>
</dbReference>
<proteinExistence type="predicted"/>
<accession>A0A5J6X0M9</accession>
<dbReference type="AlphaFoldDB" id="A0A5J6X0M9"/>
<gene>
    <name evidence="2" type="ORF">FE240_13265</name>
</gene>
<organism evidence="2 3">
    <name type="scientific">Aeromonas simiae</name>
    <dbReference type="NCBI Taxonomy" id="218936"/>
    <lineage>
        <taxon>Bacteria</taxon>
        <taxon>Pseudomonadati</taxon>
        <taxon>Pseudomonadota</taxon>
        <taxon>Gammaproteobacteria</taxon>
        <taxon>Aeromonadales</taxon>
        <taxon>Aeromonadaceae</taxon>
        <taxon>Aeromonas</taxon>
    </lineage>
</organism>
<dbReference type="Proteomes" id="UP000594034">
    <property type="component" value="Chromosome"/>
</dbReference>